<evidence type="ECO:0000313" key="2">
    <source>
        <dbReference type="Proteomes" id="UP000813462"/>
    </source>
</evidence>
<gene>
    <name evidence="1" type="ORF">FEM48_ZijujUnG0129400</name>
</gene>
<accession>A0A978U7P7</accession>
<dbReference type="Proteomes" id="UP000813462">
    <property type="component" value="Unassembled WGS sequence"/>
</dbReference>
<proteinExistence type="predicted"/>
<reference evidence="1" key="1">
    <citation type="journal article" date="2021" name="Front. Plant Sci.">
        <title>Chromosome-Scale Genome Assembly for Chinese Sour Jujube and Insights Into Its Genome Evolution and Domestication Signature.</title>
        <authorList>
            <person name="Shen L.-Y."/>
            <person name="Luo H."/>
            <person name="Wang X.-L."/>
            <person name="Wang X.-M."/>
            <person name="Qiu X.-J."/>
            <person name="Liu H."/>
            <person name="Zhou S.-S."/>
            <person name="Jia K.-H."/>
            <person name="Nie S."/>
            <person name="Bao Y.-T."/>
            <person name="Zhang R.-G."/>
            <person name="Yun Q.-Z."/>
            <person name="Chai Y.-H."/>
            <person name="Lu J.-Y."/>
            <person name="Li Y."/>
            <person name="Zhao S.-W."/>
            <person name="Mao J.-F."/>
            <person name="Jia S.-G."/>
            <person name="Mao Y.-M."/>
        </authorList>
    </citation>
    <scope>NUCLEOTIDE SEQUENCE</scope>
    <source>
        <strain evidence="1">AT0</strain>
        <tissue evidence="1">Leaf</tissue>
    </source>
</reference>
<dbReference type="AlphaFoldDB" id="A0A978U7P7"/>
<comment type="caution">
    <text evidence="1">The sequence shown here is derived from an EMBL/GenBank/DDBJ whole genome shotgun (WGS) entry which is preliminary data.</text>
</comment>
<sequence>MNSSIVCCTAGVFASFAASFLAKNTYISENALMPVNFNSLFWESHALQSGCIGGNKWVKDVIALNSNLEVQE</sequence>
<protein>
    <submittedName>
        <fullName evidence="1">Uncharacterized protein</fullName>
    </submittedName>
</protein>
<evidence type="ECO:0000313" key="1">
    <source>
        <dbReference type="EMBL" id="KAH7510461.1"/>
    </source>
</evidence>
<name>A0A978U7P7_ZIZJJ</name>
<dbReference type="EMBL" id="JAEACU010000535">
    <property type="protein sequence ID" value="KAH7510461.1"/>
    <property type="molecule type" value="Genomic_DNA"/>
</dbReference>
<organism evidence="1 2">
    <name type="scientific">Ziziphus jujuba var. spinosa</name>
    <dbReference type="NCBI Taxonomy" id="714518"/>
    <lineage>
        <taxon>Eukaryota</taxon>
        <taxon>Viridiplantae</taxon>
        <taxon>Streptophyta</taxon>
        <taxon>Embryophyta</taxon>
        <taxon>Tracheophyta</taxon>
        <taxon>Spermatophyta</taxon>
        <taxon>Magnoliopsida</taxon>
        <taxon>eudicotyledons</taxon>
        <taxon>Gunneridae</taxon>
        <taxon>Pentapetalae</taxon>
        <taxon>rosids</taxon>
        <taxon>fabids</taxon>
        <taxon>Rosales</taxon>
        <taxon>Rhamnaceae</taxon>
        <taxon>Paliureae</taxon>
        <taxon>Ziziphus</taxon>
    </lineage>
</organism>